<evidence type="ECO:0000259" key="11">
    <source>
        <dbReference type="Pfam" id="PF13193"/>
    </source>
</evidence>
<dbReference type="InterPro" id="IPR000873">
    <property type="entry name" value="AMP-dep_synth/lig_dom"/>
</dbReference>
<reference evidence="12" key="3">
    <citation type="submission" date="2025-09" db="UniProtKB">
        <authorList>
            <consortium name="Ensembl"/>
        </authorList>
    </citation>
    <scope>IDENTIFICATION</scope>
</reference>
<dbReference type="AlphaFoldDB" id="A0AAY5KTX9"/>
<keyword evidence="2" id="KW-0436">Ligase</keyword>
<dbReference type="PANTHER" id="PTHR43107">
    <property type="entry name" value="LONG-CHAIN FATTY ACID TRANSPORT PROTEIN"/>
    <property type="match status" value="1"/>
</dbReference>
<dbReference type="PROSITE" id="PS00455">
    <property type="entry name" value="AMP_BINDING"/>
    <property type="match status" value="1"/>
</dbReference>
<evidence type="ECO:0000256" key="2">
    <source>
        <dbReference type="ARBA" id="ARBA00022598"/>
    </source>
</evidence>
<dbReference type="Pfam" id="PF13193">
    <property type="entry name" value="AMP-binding_C"/>
    <property type="match status" value="1"/>
</dbReference>
<evidence type="ECO:0000256" key="8">
    <source>
        <dbReference type="ARBA" id="ARBA00041297"/>
    </source>
</evidence>
<evidence type="ECO:0000313" key="12">
    <source>
        <dbReference type="Ensembl" id="ENSELUP00000092294.1"/>
    </source>
</evidence>
<keyword evidence="4" id="KW-0813">Transport</keyword>
<reference evidence="12 13" key="1">
    <citation type="submission" date="2020-02" db="EMBL/GenBank/DDBJ databases">
        <title>Esox lucius (northern pike) genome, fEsoLuc1, primary haplotype.</title>
        <authorList>
            <person name="Myers G."/>
            <person name="Karagic N."/>
            <person name="Meyer A."/>
            <person name="Pippel M."/>
            <person name="Reichard M."/>
            <person name="Winkler S."/>
            <person name="Tracey A."/>
            <person name="Sims Y."/>
            <person name="Howe K."/>
            <person name="Rhie A."/>
            <person name="Formenti G."/>
            <person name="Durbin R."/>
            <person name="Fedrigo O."/>
            <person name="Jarvis E.D."/>
        </authorList>
    </citation>
    <scope>NUCLEOTIDE SEQUENCE [LARGE SCALE GENOMIC DNA]</scope>
</reference>
<evidence type="ECO:0000256" key="4">
    <source>
        <dbReference type="ARBA" id="ARBA00023055"/>
    </source>
</evidence>
<dbReference type="Pfam" id="PF00501">
    <property type="entry name" value="AMP-binding"/>
    <property type="match status" value="1"/>
</dbReference>
<name>A0AAY5KTX9_ESOLU</name>
<evidence type="ECO:0000313" key="13">
    <source>
        <dbReference type="Proteomes" id="UP000265140"/>
    </source>
</evidence>
<dbReference type="InterPro" id="IPR020845">
    <property type="entry name" value="AMP-binding_CS"/>
</dbReference>
<dbReference type="InterPro" id="IPR042099">
    <property type="entry name" value="ANL_N_sf"/>
</dbReference>
<evidence type="ECO:0000256" key="1">
    <source>
        <dbReference type="ARBA" id="ARBA00006432"/>
    </source>
</evidence>
<proteinExistence type="inferred from homology"/>
<sequence>MSNKVARVLLQHSNIDEGDTVAVFLGNHPFFLWIWLGLVKIGCSAAFLNYNMRSRSLLHCFSCSGANVLIVAEELKEAVEEILPTLREQNVTVFILTDQCTTAAMESFTDKISQASPEPIPAKMRSKVTLMSPAAYIYTSGTTGLPKAAMLTHMKLQAVSFSHSSFGVSSSDVFYINLPLYHSAGFFAFVGTIERGEAGLLVTRITQMTPFNGYVRDVKQTEKKRLHDVFVKGDQYFNTGDLLWIDGENFLHFKDRVGDTFRWKGENVSTNEVSDILTMVHGIQEANVYGVKVPSQEGRAGMAAIRLKEGEPFDGTGTCRHVSSYLPAYARPRFIRIQESLAITGTFKHMKLRLVGEGFNPGGISDRLYLLDEKTKNYVPLTQGMYDSIVLGIVKV</sequence>
<dbReference type="Ensembl" id="ENSELUT00000102908.1">
    <property type="protein sequence ID" value="ENSELUP00000092294.1"/>
    <property type="gene ID" value="ENSELUG00000036232.1"/>
</dbReference>
<dbReference type="InterPro" id="IPR045851">
    <property type="entry name" value="AMP-bd_C_sf"/>
</dbReference>
<dbReference type="InterPro" id="IPR025110">
    <property type="entry name" value="AMP-bd_C"/>
</dbReference>
<dbReference type="GO" id="GO:0005324">
    <property type="term" value="F:long-chain fatty acid transmembrane transporter activity"/>
    <property type="evidence" value="ECO:0007669"/>
    <property type="project" value="TreeGrafter"/>
</dbReference>
<evidence type="ECO:0000256" key="6">
    <source>
        <dbReference type="ARBA" id="ARBA00026121"/>
    </source>
</evidence>
<feature type="domain" description="AMP-binding enzyme C-terminal" evidence="11">
    <location>
        <begin position="272"/>
        <end position="348"/>
    </location>
</feature>
<evidence type="ECO:0000256" key="3">
    <source>
        <dbReference type="ARBA" id="ARBA00022832"/>
    </source>
</evidence>
<protein>
    <recommendedName>
        <fullName evidence="6">long-chain-fatty-acid--CoA ligase</fullName>
        <ecNumber evidence="6">6.2.1.3</ecNumber>
    </recommendedName>
    <alternativeName>
        <fullName evidence="8">Long-chain-fatty-acid--CoA ligase</fullName>
    </alternativeName>
</protein>
<keyword evidence="3" id="KW-0276">Fatty acid metabolism</keyword>
<evidence type="ECO:0000256" key="7">
    <source>
        <dbReference type="ARBA" id="ARBA00036527"/>
    </source>
</evidence>
<dbReference type="GO" id="GO:0044539">
    <property type="term" value="P:long-chain fatty acid import into cell"/>
    <property type="evidence" value="ECO:0007669"/>
    <property type="project" value="TreeGrafter"/>
</dbReference>
<reference evidence="12" key="2">
    <citation type="submission" date="2025-08" db="UniProtKB">
        <authorList>
            <consortium name="Ensembl"/>
        </authorList>
    </citation>
    <scope>IDENTIFICATION</scope>
</reference>
<feature type="domain" description="AMP-dependent synthetase/ligase" evidence="10">
    <location>
        <begin position="2"/>
        <end position="209"/>
    </location>
</feature>
<keyword evidence="13" id="KW-1185">Reference proteome</keyword>
<comment type="catalytic activity">
    <reaction evidence="9">
        <text>tetracosanoate + ATP + CoA = tetracosanoyl-CoA + AMP + diphosphate</text>
        <dbReference type="Rhea" id="RHEA:33639"/>
        <dbReference type="ChEBI" id="CHEBI:30616"/>
        <dbReference type="ChEBI" id="CHEBI:31014"/>
        <dbReference type="ChEBI" id="CHEBI:33019"/>
        <dbReference type="ChEBI" id="CHEBI:57287"/>
        <dbReference type="ChEBI" id="CHEBI:65052"/>
        <dbReference type="ChEBI" id="CHEBI:456215"/>
    </reaction>
    <physiologicalReaction direction="left-to-right" evidence="9">
        <dbReference type="Rhea" id="RHEA:33640"/>
    </physiologicalReaction>
</comment>
<comment type="catalytic activity">
    <reaction evidence="7">
        <text>a very long-chain fatty acid + ATP + CoA = a very long-chain fatty acyl-CoA + AMP + diphosphate</text>
        <dbReference type="Rhea" id="RHEA:54536"/>
        <dbReference type="ChEBI" id="CHEBI:30616"/>
        <dbReference type="ChEBI" id="CHEBI:33019"/>
        <dbReference type="ChEBI" id="CHEBI:57287"/>
        <dbReference type="ChEBI" id="CHEBI:58950"/>
        <dbReference type="ChEBI" id="CHEBI:138261"/>
        <dbReference type="ChEBI" id="CHEBI:456215"/>
    </reaction>
    <physiologicalReaction direction="left-to-right" evidence="7">
        <dbReference type="Rhea" id="RHEA:54537"/>
    </physiologicalReaction>
</comment>
<dbReference type="Gene3D" id="3.30.300.30">
    <property type="match status" value="1"/>
</dbReference>
<dbReference type="EC" id="6.2.1.3" evidence="6"/>
<dbReference type="GeneTree" id="ENSGT00940000164068"/>
<evidence type="ECO:0000256" key="9">
    <source>
        <dbReference type="ARBA" id="ARBA00048666"/>
    </source>
</evidence>
<organism evidence="12 13">
    <name type="scientific">Esox lucius</name>
    <name type="common">Northern pike</name>
    <dbReference type="NCBI Taxonomy" id="8010"/>
    <lineage>
        <taxon>Eukaryota</taxon>
        <taxon>Metazoa</taxon>
        <taxon>Chordata</taxon>
        <taxon>Craniata</taxon>
        <taxon>Vertebrata</taxon>
        <taxon>Euteleostomi</taxon>
        <taxon>Actinopterygii</taxon>
        <taxon>Neopterygii</taxon>
        <taxon>Teleostei</taxon>
        <taxon>Protacanthopterygii</taxon>
        <taxon>Esociformes</taxon>
        <taxon>Esocidae</taxon>
        <taxon>Esox</taxon>
    </lineage>
</organism>
<accession>A0AAY5KTX9</accession>
<dbReference type="FunFam" id="3.30.300.30:FF:000002">
    <property type="entry name" value="Long-chain fatty acid transport protein 1"/>
    <property type="match status" value="1"/>
</dbReference>
<keyword evidence="4" id="KW-0445">Lipid transport</keyword>
<comment type="similarity">
    <text evidence="1">Belongs to the ATP-dependent AMP-binding enzyme family.</text>
</comment>
<dbReference type="Gene3D" id="3.40.50.12780">
    <property type="entry name" value="N-terminal domain of ligase-like"/>
    <property type="match status" value="2"/>
</dbReference>
<dbReference type="Proteomes" id="UP000265140">
    <property type="component" value="Chromosome 21"/>
</dbReference>
<keyword evidence="5" id="KW-0443">Lipid metabolism</keyword>
<dbReference type="GO" id="GO:0004467">
    <property type="term" value="F:long-chain fatty acid-CoA ligase activity"/>
    <property type="evidence" value="ECO:0007669"/>
    <property type="project" value="UniProtKB-EC"/>
</dbReference>
<dbReference type="PANTHER" id="PTHR43107:SF4">
    <property type="entry name" value="LONG-CHAIN FATTY ACID TRANSPORT PROTEIN 2"/>
    <property type="match status" value="1"/>
</dbReference>
<evidence type="ECO:0000256" key="5">
    <source>
        <dbReference type="ARBA" id="ARBA00023098"/>
    </source>
</evidence>
<evidence type="ECO:0000259" key="10">
    <source>
        <dbReference type="Pfam" id="PF00501"/>
    </source>
</evidence>
<dbReference type="SUPFAM" id="SSF56801">
    <property type="entry name" value="Acetyl-CoA synthetase-like"/>
    <property type="match status" value="1"/>
</dbReference>
<dbReference type="GO" id="GO:0005789">
    <property type="term" value="C:endoplasmic reticulum membrane"/>
    <property type="evidence" value="ECO:0007669"/>
    <property type="project" value="TreeGrafter"/>
</dbReference>
<dbReference type="GO" id="GO:0005886">
    <property type="term" value="C:plasma membrane"/>
    <property type="evidence" value="ECO:0007669"/>
    <property type="project" value="TreeGrafter"/>
</dbReference>